<dbReference type="Proteomes" id="UP001066276">
    <property type="component" value="Chromosome 9"/>
</dbReference>
<comment type="caution">
    <text evidence="1">The sequence shown here is derived from an EMBL/GenBank/DDBJ whole genome shotgun (WGS) entry which is preliminary data.</text>
</comment>
<name>A0AAV7MPK1_PLEWA</name>
<evidence type="ECO:0000313" key="2">
    <source>
        <dbReference type="Proteomes" id="UP001066276"/>
    </source>
</evidence>
<sequence length="146" mass="16861">MSEFMRRVMKEIPPFSAAAKMNEKDVVKTHMFTAKSKVNENLREKLLARYADLKEAIDIAKSVEHRAECIKEMKITTESDTVKVIGNTKNQEEPTINKDEEYKVHDVHKKKSMEIDNEEIKTIRYRCGNGNHLANNPSLPCTIQRV</sequence>
<gene>
    <name evidence="1" type="ORF">NDU88_002868</name>
</gene>
<organism evidence="1 2">
    <name type="scientific">Pleurodeles waltl</name>
    <name type="common">Iberian ribbed newt</name>
    <dbReference type="NCBI Taxonomy" id="8319"/>
    <lineage>
        <taxon>Eukaryota</taxon>
        <taxon>Metazoa</taxon>
        <taxon>Chordata</taxon>
        <taxon>Craniata</taxon>
        <taxon>Vertebrata</taxon>
        <taxon>Euteleostomi</taxon>
        <taxon>Amphibia</taxon>
        <taxon>Batrachia</taxon>
        <taxon>Caudata</taxon>
        <taxon>Salamandroidea</taxon>
        <taxon>Salamandridae</taxon>
        <taxon>Pleurodelinae</taxon>
        <taxon>Pleurodeles</taxon>
    </lineage>
</organism>
<protein>
    <submittedName>
        <fullName evidence="1">Uncharacterized protein</fullName>
    </submittedName>
</protein>
<accession>A0AAV7MPK1</accession>
<keyword evidence="2" id="KW-1185">Reference proteome</keyword>
<evidence type="ECO:0000313" key="1">
    <source>
        <dbReference type="EMBL" id="KAJ1105462.1"/>
    </source>
</evidence>
<proteinExistence type="predicted"/>
<dbReference type="AlphaFoldDB" id="A0AAV7MPK1"/>
<reference evidence="1" key="1">
    <citation type="journal article" date="2022" name="bioRxiv">
        <title>Sequencing and chromosome-scale assembly of the giantPleurodeles waltlgenome.</title>
        <authorList>
            <person name="Brown T."/>
            <person name="Elewa A."/>
            <person name="Iarovenko S."/>
            <person name="Subramanian E."/>
            <person name="Araus A.J."/>
            <person name="Petzold A."/>
            <person name="Susuki M."/>
            <person name="Suzuki K.-i.T."/>
            <person name="Hayashi T."/>
            <person name="Toyoda A."/>
            <person name="Oliveira C."/>
            <person name="Osipova E."/>
            <person name="Leigh N.D."/>
            <person name="Simon A."/>
            <person name="Yun M.H."/>
        </authorList>
    </citation>
    <scope>NUCLEOTIDE SEQUENCE</scope>
    <source>
        <strain evidence="1">20211129_DDA</strain>
        <tissue evidence="1">Liver</tissue>
    </source>
</reference>
<dbReference type="EMBL" id="JANPWB010000013">
    <property type="protein sequence ID" value="KAJ1105462.1"/>
    <property type="molecule type" value="Genomic_DNA"/>
</dbReference>